<feature type="region of interest" description="Disordered" evidence="1">
    <location>
        <begin position="1"/>
        <end position="31"/>
    </location>
</feature>
<gene>
    <name evidence="2" type="ORF">ZIOFF_010164</name>
</gene>
<dbReference type="AlphaFoldDB" id="A0A8J5HV06"/>
<dbReference type="Pfam" id="PF05910">
    <property type="entry name" value="DUF868"/>
    <property type="match status" value="1"/>
</dbReference>
<evidence type="ECO:0000313" key="2">
    <source>
        <dbReference type="EMBL" id="KAG6528027.1"/>
    </source>
</evidence>
<evidence type="ECO:0000313" key="3">
    <source>
        <dbReference type="Proteomes" id="UP000734854"/>
    </source>
</evidence>
<sequence length="315" mass="34654">MQEPPFPVPSCFSAGGRVREDPTTPAAKSGHSVVTSVYRTKIAGHCRLINVAWHRDVLSRGLSVSVDDEASGSEAGDGHGGKSSCPVVSFKVEIRPWHFWRKHGSKRFQVDGRPVDFVWDLRRAKFSGEPEPQSGFFVAVASEHEVVLLLGDEKEAHQKTGCRPATIDATLVSRWEHVFGRTRFATRARFQQKGGGRQHEIAVEYTGGGRGNADPEMVVRIDGAESIHVKRLQWKFRGNECVTIGRARVDVYWDVHDWLFHPAGAGGLRHAVFIFKPVSFLTSSSSMPLSSSSTSTSTSAGAGAFCLFLHAWKLD</sequence>
<dbReference type="EMBL" id="JACMSC010000003">
    <property type="protein sequence ID" value="KAG6528027.1"/>
    <property type="molecule type" value="Genomic_DNA"/>
</dbReference>
<dbReference type="InterPro" id="IPR008586">
    <property type="entry name" value="DUF868_pln"/>
</dbReference>
<keyword evidence="3" id="KW-1185">Reference proteome</keyword>
<accession>A0A8J5HV06</accession>
<reference evidence="2 3" key="1">
    <citation type="submission" date="2020-08" db="EMBL/GenBank/DDBJ databases">
        <title>Plant Genome Project.</title>
        <authorList>
            <person name="Zhang R.-G."/>
        </authorList>
    </citation>
    <scope>NUCLEOTIDE SEQUENCE [LARGE SCALE GENOMIC DNA]</scope>
    <source>
        <tissue evidence="2">Rhizome</tissue>
    </source>
</reference>
<dbReference type="PANTHER" id="PTHR31972:SF9">
    <property type="entry name" value="OS05G0108400 PROTEIN"/>
    <property type="match status" value="1"/>
</dbReference>
<evidence type="ECO:0008006" key="4">
    <source>
        <dbReference type="Google" id="ProtNLM"/>
    </source>
</evidence>
<comment type="caution">
    <text evidence="2">The sequence shown here is derived from an EMBL/GenBank/DDBJ whole genome shotgun (WGS) entry which is preliminary data.</text>
</comment>
<evidence type="ECO:0000256" key="1">
    <source>
        <dbReference type="SAM" id="MobiDB-lite"/>
    </source>
</evidence>
<dbReference type="PANTHER" id="PTHR31972">
    <property type="entry name" value="EXPRESSED PROTEIN"/>
    <property type="match status" value="1"/>
</dbReference>
<protein>
    <recommendedName>
        <fullName evidence="4">DUF868 family protein</fullName>
    </recommendedName>
</protein>
<organism evidence="2 3">
    <name type="scientific">Zingiber officinale</name>
    <name type="common">Ginger</name>
    <name type="synonym">Amomum zingiber</name>
    <dbReference type="NCBI Taxonomy" id="94328"/>
    <lineage>
        <taxon>Eukaryota</taxon>
        <taxon>Viridiplantae</taxon>
        <taxon>Streptophyta</taxon>
        <taxon>Embryophyta</taxon>
        <taxon>Tracheophyta</taxon>
        <taxon>Spermatophyta</taxon>
        <taxon>Magnoliopsida</taxon>
        <taxon>Liliopsida</taxon>
        <taxon>Zingiberales</taxon>
        <taxon>Zingiberaceae</taxon>
        <taxon>Zingiber</taxon>
    </lineage>
</organism>
<dbReference type="Proteomes" id="UP000734854">
    <property type="component" value="Unassembled WGS sequence"/>
</dbReference>
<proteinExistence type="predicted"/>
<dbReference type="OrthoDB" id="731074at2759"/>
<name>A0A8J5HV06_ZINOF</name>